<dbReference type="Pfam" id="PF07923">
    <property type="entry name" value="N1221"/>
    <property type="match status" value="1"/>
</dbReference>
<organism evidence="3 4">
    <name type="scientific">Portunus trituberculatus</name>
    <name type="common">Swimming crab</name>
    <name type="synonym">Neptunus trituberculatus</name>
    <dbReference type="NCBI Taxonomy" id="210409"/>
    <lineage>
        <taxon>Eukaryota</taxon>
        <taxon>Metazoa</taxon>
        <taxon>Ecdysozoa</taxon>
        <taxon>Arthropoda</taxon>
        <taxon>Crustacea</taxon>
        <taxon>Multicrustacea</taxon>
        <taxon>Malacostraca</taxon>
        <taxon>Eumalacostraca</taxon>
        <taxon>Eucarida</taxon>
        <taxon>Decapoda</taxon>
        <taxon>Pleocyemata</taxon>
        <taxon>Brachyura</taxon>
        <taxon>Eubrachyura</taxon>
        <taxon>Portunoidea</taxon>
        <taxon>Portunidae</taxon>
        <taxon>Portuninae</taxon>
        <taxon>Portunus</taxon>
    </lineage>
</organism>
<evidence type="ECO:0000256" key="1">
    <source>
        <dbReference type="SAM" id="MobiDB-lite"/>
    </source>
</evidence>
<dbReference type="PANTHER" id="PTHR13239:SF4">
    <property type="entry name" value="AT25231P"/>
    <property type="match status" value="1"/>
</dbReference>
<dbReference type="InterPro" id="IPR040185">
    <property type="entry name" value="Far11/STRP"/>
</dbReference>
<evidence type="ECO:0000259" key="2">
    <source>
        <dbReference type="Pfam" id="PF07923"/>
    </source>
</evidence>
<dbReference type="OrthoDB" id="18234at2759"/>
<feature type="region of interest" description="Disordered" evidence="1">
    <location>
        <begin position="1"/>
        <end position="28"/>
    </location>
</feature>
<dbReference type="GO" id="GO:0007010">
    <property type="term" value="P:cytoskeleton organization"/>
    <property type="evidence" value="ECO:0007669"/>
    <property type="project" value="TreeGrafter"/>
</dbReference>
<sequence>MTSVGESHSEVEQSMIPPPSLLPPQGCWGEVQSDREQGMWARRNVFLLVQCGVWTSFLQLLHLEIDSPSNVGSAEGQRKLAVSASLADSADLRVILSVMYTIVETLRVPCDEDNEAQTQTRCVGVFAY</sequence>
<dbReference type="AlphaFoldDB" id="A0A5B7HGN9"/>
<evidence type="ECO:0000313" key="3">
    <source>
        <dbReference type="EMBL" id="MPC68685.1"/>
    </source>
</evidence>
<keyword evidence="4" id="KW-1185">Reference proteome</keyword>
<dbReference type="GO" id="GO:0005829">
    <property type="term" value="C:cytosol"/>
    <property type="evidence" value="ECO:0007669"/>
    <property type="project" value="TreeGrafter"/>
</dbReference>
<dbReference type="InterPro" id="IPR012486">
    <property type="entry name" value="Far11/STRP_N"/>
</dbReference>
<proteinExistence type="predicted"/>
<accession>A0A5B7HGN9</accession>
<dbReference type="PANTHER" id="PTHR13239">
    <property type="entry name" value="PROTEIN REQUIRED FOR HYPHAL ANASTOMOSIS HAM-2"/>
    <property type="match status" value="1"/>
</dbReference>
<evidence type="ECO:0000313" key="4">
    <source>
        <dbReference type="Proteomes" id="UP000324222"/>
    </source>
</evidence>
<comment type="caution">
    <text evidence="3">The sequence shown here is derived from an EMBL/GenBank/DDBJ whole genome shotgun (WGS) entry which is preliminary data.</text>
</comment>
<dbReference type="Proteomes" id="UP000324222">
    <property type="component" value="Unassembled WGS sequence"/>
</dbReference>
<reference evidence="3 4" key="1">
    <citation type="submission" date="2019-05" db="EMBL/GenBank/DDBJ databases">
        <title>Another draft genome of Portunus trituberculatus and its Hox gene families provides insights of decapod evolution.</title>
        <authorList>
            <person name="Jeong J.-H."/>
            <person name="Song I."/>
            <person name="Kim S."/>
            <person name="Choi T."/>
            <person name="Kim D."/>
            <person name="Ryu S."/>
            <person name="Kim W."/>
        </authorList>
    </citation>
    <scope>NUCLEOTIDE SEQUENCE [LARGE SCALE GENOMIC DNA]</scope>
    <source>
        <tissue evidence="3">Muscle</tissue>
    </source>
</reference>
<dbReference type="EMBL" id="VSRR010028221">
    <property type="protein sequence ID" value="MPC68685.1"/>
    <property type="molecule type" value="Genomic_DNA"/>
</dbReference>
<gene>
    <name evidence="3" type="primary">Strip1</name>
    <name evidence="3" type="ORF">E2C01_062889</name>
</gene>
<protein>
    <submittedName>
        <fullName evidence="3">Striatin-interacting protein 1</fullName>
    </submittedName>
</protein>
<feature type="domain" description="Far11/STRP N-terminal" evidence="2">
    <location>
        <begin position="25"/>
        <end position="115"/>
    </location>
</feature>
<name>A0A5B7HGN9_PORTR</name>